<comment type="caution">
    <text evidence="4">The sequence shown here is derived from an EMBL/GenBank/DDBJ whole genome shotgun (WGS) entry which is preliminary data.</text>
</comment>
<dbReference type="PANTHER" id="PTHR37888:SF11">
    <property type="entry name" value="DNA-BINDING BROMODOMAIN-CONTAINING PROTEIN"/>
    <property type="match status" value="1"/>
</dbReference>
<evidence type="ECO:0000313" key="5">
    <source>
        <dbReference type="Proteomes" id="UP000250321"/>
    </source>
</evidence>
<feature type="domain" description="Bromo" evidence="3">
    <location>
        <begin position="1"/>
        <end position="63"/>
    </location>
</feature>
<proteinExistence type="predicted"/>
<dbReference type="InterPro" id="IPR036427">
    <property type="entry name" value="Bromodomain-like_sf"/>
</dbReference>
<keyword evidence="5" id="KW-1185">Reference proteome</keyword>
<reference evidence="4 5" key="1">
    <citation type="submission" date="2018-02" db="EMBL/GenBank/DDBJ databases">
        <title>Draft genome of wild Prunus yedoensis var. nudiflora.</title>
        <authorList>
            <person name="Baek S."/>
            <person name="Kim J.-H."/>
            <person name="Choi K."/>
            <person name="Kim G.-B."/>
            <person name="Cho A."/>
            <person name="Jang H."/>
            <person name="Shin C.-H."/>
            <person name="Yu H.-J."/>
            <person name="Mun J.-H."/>
        </authorList>
    </citation>
    <scope>NUCLEOTIDE SEQUENCE [LARGE SCALE GENOMIC DNA]</scope>
    <source>
        <strain evidence="5">cv. Jeju island</strain>
        <tissue evidence="4">Leaf</tissue>
    </source>
</reference>
<protein>
    <submittedName>
        <fullName evidence="4">Serine/arginine repetitive matrix protein 1</fullName>
    </submittedName>
</protein>
<dbReference type="PANTHER" id="PTHR37888">
    <property type="entry name" value="DNA-BINDING BROMODOMAIN-CONTAINING PROTEIN"/>
    <property type="match status" value="1"/>
</dbReference>
<dbReference type="SUPFAM" id="SSF47370">
    <property type="entry name" value="Bromodomain"/>
    <property type="match status" value="1"/>
</dbReference>
<keyword evidence="1 2" id="KW-0103">Bromodomain</keyword>
<name>A0A314ZLH6_PRUYE</name>
<dbReference type="STRING" id="2094558.A0A314ZLH6"/>
<sequence>MMWLHVQESDKYKSMVQQHVDLETIQSKLHKDTYSSCALSFYRDLLLLFNNAVVFFPKSSLESLTAHQLRRLVLNEMKKNNLITRPPPTLHLHLSHQTLFVPNLMTI</sequence>
<dbReference type="EMBL" id="PJQY01000086">
    <property type="protein sequence ID" value="PQQ19017.1"/>
    <property type="molecule type" value="Genomic_DNA"/>
</dbReference>
<evidence type="ECO:0000313" key="4">
    <source>
        <dbReference type="EMBL" id="PQQ19017.1"/>
    </source>
</evidence>
<evidence type="ECO:0000256" key="1">
    <source>
        <dbReference type="ARBA" id="ARBA00023117"/>
    </source>
</evidence>
<organism evidence="4 5">
    <name type="scientific">Prunus yedoensis var. nudiflora</name>
    <dbReference type="NCBI Taxonomy" id="2094558"/>
    <lineage>
        <taxon>Eukaryota</taxon>
        <taxon>Viridiplantae</taxon>
        <taxon>Streptophyta</taxon>
        <taxon>Embryophyta</taxon>
        <taxon>Tracheophyta</taxon>
        <taxon>Spermatophyta</taxon>
        <taxon>Magnoliopsida</taxon>
        <taxon>eudicotyledons</taxon>
        <taxon>Gunneridae</taxon>
        <taxon>Pentapetalae</taxon>
        <taxon>rosids</taxon>
        <taxon>fabids</taxon>
        <taxon>Rosales</taxon>
        <taxon>Rosaceae</taxon>
        <taxon>Amygdaloideae</taxon>
        <taxon>Amygdaleae</taxon>
        <taxon>Prunus</taxon>
    </lineage>
</organism>
<evidence type="ECO:0000256" key="2">
    <source>
        <dbReference type="PROSITE-ProRule" id="PRU00035"/>
    </source>
</evidence>
<dbReference type="OrthoDB" id="1742084at2759"/>
<evidence type="ECO:0000259" key="3">
    <source>
        <dbReference type="PROSITE" id="PS50014"/>
    </source>
</evidence>
<dbReference type="AlphaFoldDB" id="A0A314ZLH6"/>
<dbReference type="Pfam" id="PF00439">
    <property type="entry name" value="Bromodomain"/>
    <property type="match status" value="1"/>
</dbReference>
<gene>
    <name evidence="4" type="ORF">Pyn_14957</name>
</gene>
<accession>A0A314ZLH6</accession>
<dbReference type="InterPro" id="IPR001487">
    <property type="entry name" value="Bromodomain"/>
</dbReference>
<dbReference type="SMART" id="SM00297">
    <property type="entry name" value="BROMO"/>
    <property type="match status" value="1"/>
</dbReference>
<dbReference type="Proteomes" id="UP000250321">
    <property type="component" value="Unassembled WGS sequence"/>
</dbReference>
<dbReference type="PROSITE" id="PS50014">
    <property type="entry name" value="BROMODOMAIN_2"/>
    <property type="match status" value="1"/>
</dbReference>
<dbReference type="Gene3D" id="1.20.920.10">
    <property type="entry name" value="Bromodomain-like"/>
    <property type="match status" value="1"/>
</dbReference>
<dbReference type="CDD" id="cd04369">
    <property type="entry name" value="Bromodomain"/>
    <property type="match status" value="1"/>
</dbReference>